<keyword evidence="3" id="KW-1185">Reference proteome</keyword>
<sequence>MTNRIALSTLILMAMSQTALAQFDDGFGSDSFFGPDGAPGAQYISPDETVRADIGVGAMFLEGNEYVYSGDYRVSRLNWQSRAPVLRGSIDVNLASRFSVRAEGSAAGFGTSYMEDYDWLGGSDAEANWTHRSQHDDTRLDHYFSGSLALGYELFNDGKSNVRFLAGGEYTDVKWSAYGGSYIYSTTTLRDTMGVFPAGSPAIAYRQQFPEIFAGFDGDVQFDNVRWGGMMRGGLTVYSRATDDHWMRNINFVDTLKVAPSFALGTDIGYKLGQNAELFLAARYDQIMEQRGDTVSTDTTTGTATTFRDGGAGQLQSLTLTGGLKGKF</sequence>
<dbReference type="RefSeq" id="WP_282209996.1">
    <property type="nucleotide sequence ID" value="NZ_CP118247.1"/>
</dbReference>
<dbReference type="InterPro" id="IPR000036">
    <property type="entry name" value="Peptidase_A26_omptin"/>
</dbReference>
<evidence type="ECO:0000256" key="1">
    <source>
        <dbReference type="SAM" id="SignalP"/>
    </source>
</evidence>
<dbReference type="EMBL" id="CP118247">
    <property type="protein sequence ID" value="WDR04475.1"/>
    <property type="molecule type" value="Genomic_DNA"/>
</dbReference>
<dbReference type="Gene3D" id="2.40.128.90">
    <property type="entry name" value="OMPT-like"/>
    <property type="match status" value="1"/>
</dbReference>
<proteinExistence type="predicted"/>
<keyword evidence="2" id="KW-0378">Hydrolase</keyword>
<dbReference type="SUPFAM" id="SSF69917">
    <property type="entry name" value="OMPT-like"/>
    <property type="match status" value="1"/>
</dbReference>
<evidence type="ECO:0000313" key="2">
    <source>
        <dbReference type="EMBL" id="WDR04475.1"/>
    </source>
</evidence>
<accession>A0ABY7YT07</accession>
<feature type="signal peptide" evidence="1">
    <location>
        <begin position="1"/>
        <end position="21"/>
    </location>
</feature>
<organism evidence="2 3">
    <name type="scientific">Devosia rhodophyticola</name>
    <dbReference type="NCBI Taxonomy" id="3026423"/>
    <lineage>
        <taxon>Bacteria</taxon>
        <taxon>Pseudomonadati</taxon>
        <taxon>Pseudomonadota</taxon>
        <taxon>Alphaproteobacteria</taxon>
        <taxon>Hyphomicrobiales</taxon>
        <taxon>Devosiaceae</taxon>
        <taxon>Devosia</taxon>
    </lineage>
</organism>
<dbReference type="InterPro" id="IPR053724">
    <property type="entry name" value="OMP_A26_sf"/>
</dbReference>
<gene>
    <name evidence="2" type="ORF">PSQ90_08960</name>
</gene>
<feature type="chain" id="PRO_5047116330" evidence="1">
    <location>
        <begin position="22"/>
        <end position="328"/>
    </location>
</feature>
<evidence type="ECO:0000313" key="3">
    <source>
        <dbReference type="Proteomes" id="UP001222118"/>
    </source>
</evidence>
<dbReference type="PRINTS" id="PR00482">
    <property type="entry name" value="OMPTIN"/>
</dbReference>
<dbReference type="InterPro" id="IPR020080">
    <property type="entry name" value="OM_adhesin/peptidase_omptin"/>
</dbReference>
<reference evidence="2 3" key="1">
    <citation type="submission" date="2023-02" db="EMBL/GenBank/DDBJ databases">
        <title>Devosia chondri sp. nov., isolated from the phycosphere of marine algae.</title>
        <authorList>
            <person name="Kim J.M."/>
            <person name="Lee J.K."/>
            <person name="Choi B.J."/>
            <person name="Bayburt H."/>
            <person name="Jeon C.O."/>
        </authorList>
    </citation>
    <scope>NUCLEOTIDE SEQUENCE [LARGE SCALE GENOMIC DNA]</scope>
    <source>
        <strain evidence="2 3">G2-5</strain>
    </source>
</reference>
<dbReference type="Proteomes" id="UP001222118">
    <property type="component" value="Chromosome"/>
</dbReference>
<keyword evidence="1" id="KW-0732">Signal</keyword>
<dbReference type="GO" id="GO:0004190">
    <property type="term" value="F:aspartic-type endopeptidase activity"/>
    <property type="evidence" value="ECO:0007669"/>
    <property type="project" value="UniProtKB-EC"/>
</dbReference>
<dbReference type="GO" id="GO:0006508">
    <property type="term" value="P:proteolysis"/>
    <property type="evidence" value="ECO:0007669"/>
    <property type="project" value="UniProtKB-KW"/>
</dbReference>
<dbReference type="Pfam" id="PF01278">
    <property type="entry name" value="Omptin"/>
    <property type="match status" value="1"/>
</dbReference>
<dbReference type="PIRSF" id="PIRSF001522">
    <property type="entry name" value="Peptidase_A26"/>
    <property type="match status" value="1"/>
</dbReference>
<protein>
    <submittedName>
        <fullName evidence="2">Omptin family outer membrane protease</fullName>
        <ecNumber evidence="2">3.4.23.49</ecNumber>
    </submittedName>
</protein>
<keyword evidence="2" id="KW-0645">Protease</keyword>
<name>A0ABY7YT07_9HYPH</name>
<dbReference type="EC" id="3.4.23.49" evidence="2"/>